<dbReference type="EMBL" id="DVNJ01000005">
    <property type="protein sequence ID" value="HIU62451.1"/>
    <property type="molecule type" value="Genomic_DNA"/>
</dbReference>
<dbReference type="PRINTS" id="PR00419">
    <property type="entry name" value="ADXRDTASE"/>
</dbReference>
<evidence type="ECO:0000313" key="3">
    <source>
        <dbReference type="Proteomes" id="UP000824145"/>
    </source>
</evidence>
<dbReference type="Gene3D" id="3.30.70.2700">
    <property type="match status" value="1"/>
</dbReference>
<dbReference type="PANTHER" id="PTHR42842:SF3">
    <property type="entry name" value="FAD_NAD(P)-BINDING OXIDOREDUCTASE FAMILY PROTEIN"/>
    <property type="match status" value="1"/>
</dbReference>
<gene>
    <name evidence="2" type="ORF">IAB07_01605</name>
</gene>
<sequence length="532" mass="56331">MIRIDGIKERFGEHIDFEERAAALLKISRAQIREIKLLKRSLDCRKKPLIQTIYSLGVLVNGKEERIVRARGNENIRLIDPPALSLFQELERRGVPLAKKPLGGVRVPVVGSGPAGLFCALTLAYLGARPLVIERGGKVEERVKKVNAFFDGGKLEKECNVQFGEGGAGTFSDGKLSTGIGGSLAAAIVAEFSRHGGGETLAAESKPHIGTNVLPAVVASLRNEIASLGGEFYFDTRVSDIAVSSGRLTALELEGKKSGALDCSAAVLAIGHSARDTYEKLLSRGVHMQPKPFAVGVRIEHLQRDIDMCQYGLADDRLPAADYKLTAQIDGRGCYTFCMCPGGEVVAAASEEGCCVVNGMSGSARAGKNANSALIVTVNEGDFGEGVMDGVAFQRKWERLAYAASGGYAPPVQTLEEFRRKKSGGGFGEVMPSCRKGAVPADINSCLPEYVCSAIVKATDAFARKIPVFNRGDSVLCGVETRTSAPLRILRGEDMHSSVKGLIPCGEGAGYAGGITSAAADGVKAALSLLKK</sequence>
<dbReference type="InterPro" id="IPR049516">
    <property type="entry name" value="FAD-depend_C"/>
</dbReference>
<dbReference type="AlphaFoldDB" id="A0A9D1SJG5"/>
<evidence type="ECO:0000259" key="1">
    <source>
        <dbReference type="Pfam" id="PF21688"/>
    </source>
</evidence>
<accession>A0A9D1SJG5</accession>
<proteinExistence type="predicted"/>
<organism evidence="2 3">
    <name type="scientific">Candidatus Caccalectryoclostridium excrementigallinarum</name>
    <dbReference type="NCBI Taxonomy" id="2840710"/>
    <lineage>
        <taxon>Bacteria</taxon>
        <taxon>Bacillati</taxon>
        <taxon>Bacillota</taxon>
        <taxon>Clostridia</taxon>
        <taxon>Christensenellales</taxon>
        <taxon>Christensenellaceae</taxon>
        <taxon>Christensenellaceae incertae sedis</taxon>
        <taxon>Candidatus Caccalectryoclostridium</taxon>
    </lineage>
</organism>
<feature type="domain" description="FAD-dependent protein C-terminal" evidence="1">
    <location>
        <begin position="292"/>
        <end position="483"/>
    </location>
</feature>
<dbReference type="Proteomes" id="UP000824145">
    <property type="component" value="Unassembled WGS sequence"/>
</dbReference>
<dbReference type="SUPFAM" id="SSF51905">
    <property type="entry name" value="FAD/NAD(P)-binding domain"/>
    <property type="match status" value="1"/>
</dbReference>
<dbReference type="PIRSF" id="PIRSF038984">
    <property type="entry name" value="FAD_binding_protein"/>
    <property type="match status" value="1"/>
</dbReference>
<reference evidence="2" key="2">
    <citation type="journal article" date="2021" name="PeerJ">
        <title>Extensive microbial diversity within the chicken gut microbiome revealed by metagenomics and culture.</title>
        <authorList>
            <person name="Gilroy R."/>
            <person name="Ravi A."/>
            <person name="Getino M."/>
            <person name="Pursley I."/>
            <person name="Horton D.L."/>
            <person name="Alikhan N.F."/>
            <person name="Baker D."/>
            <person name="Gharbi K."/>
            <person name="Hall N."/>
            <person name="Watson M."/>
            <person name="Adriaenssens E.M."/>
            <person name="Foster-Nyarko E."/>
            <person name="Jarju S."/>
            <person name="Secka A."/>
            <person name="Antonio M."/>
            <person name="Oren A."/>
            <person name="Chaudhuri R.R."/>
            <person name="La Ragione R."/>
            <person name="Hildebrand F."/>
            <person name="Pallen M.J."/>
        </authorList>
    </citation>
    <scope>NUCLEOTIDE SEQUENCE</scope>
    <source>
        <strain evidence="2">9366</strain>
    </source>
</reference>
<name>A0A9D1SJG5_9FIRM</name>
<evidence type="ECO:0000313" key="2">
    <source>
        <dbReference type="EMBL" id="HIU62451.1"/>
    </source>
</evidence>
<dbReference type="Gene3D" id="3.50.50.60">
    <property type="entry name" value="FAD/NAD(P)-binding domain"/>
    <property type="match status" value="2"/>
</dbReference>
<dbReference type="PANTHER" id="PTHR42842">
    <property type="entry name" value="FAD/NAD(P)-BINDING OXIDOREDUCTASE"/>
    <property type="match status" value="1"/>
</dbReference>
<dbReference type="Pfam" id="PF21688">
    <property type="entry name" value="FAD-depend_C"/>
    <property type="match status" value="1"/>
</dbReference>
<protein>
    <submittedName>
        <fullName evidence="2">FAD-dependent oxidoreductase</fullName>
    </submittedName>
</protein>
<dbReference type="InterPro" id="IPR036188">
    <property type="entry name" value="FAD/NAD-bd_sf"/>
</dbReference>
<reference evidence="2" key="1">
    <citation type="submission" date="2020-10" db="EMBL/GenBank/DDBJ databases">
        <authorList>
            <person name="Gilroy R."/>
        </authorList>
    </citation>
    <scope>NUCLEOTIDE SEQUENCE</scope>
    <source>
        <strain evidence="2">9366</strain>
    </source>
</reference>
<dbReference type="InterPro" id="IPR028348">
    <property type="entry name" value="FAD-binding_protein"/>
</dbReference>
<comment type="caution">
    <text evidence="2">The sequence shown here is derived from an EMBL/GenBank/DDBJ whole genome shotgun (WGS) entry which is preliminary data.</text>
</comment>